<dbReference type="AlphaFoldDB" id="A0A369ZLL9"/>
<dbReference type="InterPro" id="IPR018875">
    <property type="entry name" value="Antirepressor_Ant_N"/>
</dbReference>
<feature type="domain" description="ORF6C" evidence="2">
    <location>
        <begin position="145"/>
        <end position="181"/>
    </location>
</feature>
<dbReference type="EMBL" id="QEQD01000001">
    <property type="protein sequence ID" value="RDF05993.1"/>
    <property type="molecule type" value="Genomic_DNA"/>
</dbReference>
<proteinExistence type="predicted"/>
<evidence type="ECO:0000259" key="2">
    <source>
        <dbReference type="Pfam" id="PF10552"/>
    </source>
</evidence>
<accession>A0A369ZLL9</accession>
<sequence length="286" mass="33315">MSSQISTQTISFNNQSLVTFEQDGVHYTAMKPICENIGLAWEAQLARIKRDDILNSTMIVMIIVAEDGKNREMVCLPIEYLNGWLFGIDVNRCKPEIRKTLIKYKKECYQALHDYWFKGKAERTINPEQQQAIQEAVVKAHHRTGMSYAEIYRQLKSLFKVGKYDQLKPSHFENAISFLATLGNSYAPIDRMDNLELTEQEWLDWQNFYYAVTRFSESVETLIHALRSFRSHQQNSVEFNLDVVQRYIRTTNPAVRKINDRINRTNRRPLAIGLYNESATSVAVFK</sequence>
<dbReference type="RefSeq" id="WP_111312359.1">
    <property type="nucleotide sequence ID" value="NZ_JAUPSI010000248.1"/>
</dbReference>
<comment type="caution">
    <text evidence="3">The sequence shown here is derived from an EMBL/GenBank/DDBJ whole genome shotgun (WGS) entry which is preliminary data.</text>
</comment>
<evidence type="ECO:0000313" key="3">
    <source>
        <dbReference type="EMBL" id="RDF05993.1"/>
    </source>
</evidence>
<protein>
    <submittedName>
        <fullName evidence="3">Uncharacterized protein</fullName>
    </submittedName>
</protein>
<dbReference type="Proteomes" id="UP000253999">
    <property type="component" value="Unassembled WGS sequence"/>
</dbReference>
<dbReference type="Pfam" id="PF10547">
    <property type="entry name" value="P22_AR_N"/>
    <property type="match status" value="1"/>
</dbReference>
<reference evidence="3 4" key="1">
    <citation type="submission" date="2018-05" db="EMBL/GenBank/DDBJ databases">
        <title>Draft Genome Sequences for a Diverse set of 7 Haemophilus Species.</title>
        <authorList>
            <person name="Nichols M."/>
            <person name="Topaz N."/>
            <person name="Wang X."/>
            <person name="Wang X."/>
            <person name="Boxrud D."/>
        </authorList>
    </citation>
    <scope>NUCLEOTIDE SEQUENCE [LARGE SCALE GENOMIC DNA]</scope>
    <source>
        <strain evidence="3 4">C2010039593</strain>
    </source>
</reference>
<dbReference type="Pfam" id="PF10552">
    <property type="entry name" value="ORF6C"/>
    <property type="match status" value="1"/>
</dbReference>
<dbReference type="PRINTS" id="PR01994">
    <property type="entry name" value="ANTIREPRESSR"/>
</dbReference>
<gene>
    <name evidence="3" type="ORF">DPV98_01615</name>
</gene>
<organism evidence="3 4">
    <name type="scientific">Haemophilus parahaemolyticus</name>
    <dbReference type="NCBI Taxonomy" id="735"/>
    <lineage>
        <taxon>Bacteria</taxon>
        <taxon>Pseudomonadati</taxon>
        <taxon>Pseudomonadota</taxon>
        <taxon>Gammaproteobacteria</taxon>
        <taxon>Pasteurellales</taxon>
        <taxon>Pasteurellaceae</taxon>
        <taxon>Haemophilus</taxon>
    </lineage>
</organism>
<evidence type="ECO:0000313" key="4">
    <source>
        <dbReference type="Proteomes" id="UP000253999"/>
    </source>
</evidence>
<dbReference type="InterPro" id="IPR018878">
    <property type="entry name" value="ORF6C_dom"/>
</dbReference>
<name>A0A369ZLL9_HAEPH</name>
<feature type="domain" description="Antirepressor protein ant N-terminal" evidence="1">
    <location>
        <begin position="9"/>
        <end position="121"/>
    </location>
</feature>
<evidence type="ECO:0000259" key="1">
    <source>
        <dbReference type="Pfam" id="PF10547"/>
    </source>
</evidence>